<accession>A0ABV3G539</accession>
<protein>
    <submittedName>
        <fullName evidence="2">Uncharacterized protein</fullName>
    </submittedName>
</protein>
<feature type="transmembrane region" description="Helical" evidence="1">
    <location>
        <begin position="20"/>
        <end position="50"/>
    </location>
</feature>
<keyword evidence="1" id="KW-0472">Membrane</keyword>
<gene>
    <name evidence="2" type="ORF">AB0I48_34930</name>
</gene>
<dbReference type="RefSeq" id="WP_357790042.1">
    <property type="nucleotide sequence ID" value="NZ_JBFAKC010000026.1"/>
</dbReference>
<keyword evidence="1" id="KW-0812">Transmembrane</keyword>
<evidence type="ECO:0000256" key="1">
    <source>
        <dbReference type="SAM" id="Phobius"/>
    </source>
</evidence>
<evidence type="ECO:0000313" key="2">
    <source>
        <dbReference type="EMBL" id="MEV0712761.1"/>
    </source>
</evidence>
<dbReference type="EMBL" id="JBFAKC010000026">
    <property type="protein sequence ID" value="MEV0712761.1"/>
    <property type="molecule type" value="Genomic_DNA"/>
</dbReference>
<organism evidence="2 3">
    <name type="scientific">Nocardia aurea</name>
    <dbReference type="NCBI Taxonomy" id="2144174"/>
    <lineage>
        <taxon>Bacteria</taxon>
        <taxon>Bacillati</taxon>
        <taxon>Actinomycetota</taxon>
        <taxon>Actinomycetes</taxon>
        <taxon>Mycobacteriales</taxon>
        <taxon>Nocardiaceae</taxon>
        <taxon>Nocardia</taxon>
    </lineage>
</organism>
<sequence>MARERIVEVVVPIVPDSGGGGIGVVSSMAVLLAGVVFFALAAMVAVTLAFPSHDPSAPSPTRVVGPCEPFCVLRTTIPAAPMGGEQR</sequence>
<reference evidence="2 3" key="1">
    <citation type="submission" date="2024-06" db="EMBL/GenBank/DDBJ databases">
        <title>The Natural Products Discovery Center: Release of the First 8490 Sequenced Strains for Exploring Actinobacteria Biosynthetic Diversity.</title>
        <authorList>
            <person name="Kalkreuter E."/>
            <person name="Kautsar S.A."/>
            <person name="Yang D."/>
            <person name="Bader C.D."/>
            <person name="Teijaro C.N."/>
            <person name="Fluegel L."/>
            <person name="Davis C.M."/>
            <person name="Simpson J.R."/>
            <person name="Lauterbach L."/>
            <person name="Steele A.D."/>
            <person name="Gui C."/>
            <person name="Meng S."/>
            <person name="Li G."/>
            <person name="Viehrig K."/>
            <person name="Ye F."/>
            <person name="Su P."/>
            <person name="Kiefer A.F."/>
            <person name="Nichols A."/>
            <person name="Cepeda A.J."/>
            <person name="Yan W."/>
            <person name="Fan B."/>
            <person name="Jiang Y."/>
            <person name="Adhikari A."/>
            <person name="Zheng C.-J."/>
            <person name="Schuster L."/>
            <person name="Cowan T.M."/>
            <person name="Smanski M.J."/>
            <person name="Chevrette M.G."/>
            <person name="De Carvalho L.P.S."/>
            <person name="Shen B."/>
        </authorList>
    </citation>
    <scope>NUCLEOTIDE SEQUENCE [LARGE SCALE GENOMIC DNA]</scope>
    <source>
        <strain evidence="2 3">NPDC050403</strain>
    </source>
</reference>
<proteinExistence type="predicted"/>
<dbReference type="Proteomes" id="UP001551695">
    <property type="component" value="Unassembled WGS sequence"/>
</dbReference>
<name>A0ABV3G539_9NOCA</name>
<evidence type="ECO:0000313" key="3">
    <source>
        <dbReference type="Proteomes" id="UP001551695"/>
    </source>
</evidence>
<keyword evidence="1" id="KW-1133">Transmembrane helix</keyword>
<comment type="caution">
    <text evidence="2">The sequence shown here is derived from an EMBL/GenBank/DDBJ whole genome shotgun (WGS) entry which is preliminary data.</text>
</comment>
<keyword evidence="3" id="KW-1185">Reference proteome</keyword>